<accession>A0A3P9MJL5</accession>
<feature type="domain" description="C-type lectin" evidence="3">
    <location>
        <begin position="250"/>
        <end position="357"/>
    </location>
</feature>
<keyword evidence="2" id="KW-0732">Signal</keyword>
<dbReference type="InterPro" id="IPR016186">
    <property type="entry name" value="C-type_lectin-like/link_sf"/>
</dbReference>
<dbReference type="Pfam" id="PF00059">
    <property type="entry name" value="Lectin_C"/>
    <property type="match status" value="3"/>
</dbReference>
<feature type="signal peptide" evidence="2">
    <location>
        <begin position="1"/>
        <end position="19"/>
    </location>
</feature>
<name>A0A3P9MJL5_ORYLA</name>
<dbReference type="PROSITE" id="PS50041">
    <property type="entry name" value="C_TYPE_LECTIN_2"/>
    <property type="match status" value="3"/>
</dbReference>
<protein>
    <submittedName>
        <fullName evidence="4">Secretory phospholipase A2 receptor</fullName>
    </submittedName>
</protein>
<feature type="domain" description="C-type lectin" evidence="3">
    <location>
        <begin position="136"/>
        <end position="236"/>
    </location>
</feature>
<evidence type="ECO:0000256" key="1">
    <source>
        <dbReference type="ARBA" id="ARBA00023157"/>
    </source>
</evidence>
<proteinExistence type="predicted"/>
<dbReference type="Ensembl" id="ENSORLT00020026769.1">
    <property type="protein sequence ID" value="ENSORLP00020033164.1"/>
    <property type="gene ID" value="ENSORLG00020019032.1"/>
</dbReference>
<dbReference type="Gene3D" id="3.10.100.10">
    <property type="entry name" value="Mannose-Binding Protein A, subunit A"/>
    <property type="match status" value="3"/>
</dbReference>
<dbReference type="InterPro" id="IPR001304">
    <property type="entry name" value="C-type_lectin-like"/>
</dbReference>
<dbReference type="InterPro" id="IPR016187">
    <property type="entry name" value="CTDL_fold"/>
</dbReference>
<dbReference type="CDD" id="cd00037">
    <property type="entry name" value="CLECT"/>
    <property type="match status" value="1"/>
</dbReference>
<dbReference type="PANTHER" id="PTHR45784">
    <property type="entry name" value="C-TYPE LECTIN DOMAIN FAMILY 20 MEMBER A-RELATED"/>
    <property type="match status" value="1"/>
</dbReference>
<organism evidence="4 5">
    <name type="scientific">Oryzias latipes</name>
    <name type="common">Japanese rice fish</name>
    <name type="synonym">Japanese killifish</name>
    <dbReference type="NCBI Taxonomy" id="8090"/>
    <lineage>
        <taxon>Eukaryota</taxon>
        <taxon>Metazoa</taxon>
        <taxon>Chordata</taxon>
        <taxon>Craniata</taxon>
        <taxon>Vertebrata</taxon>
        <taxon>Euteleostomi</taxon>
        <taxon>Actinopterygii</taxon>
        <taxon>Neopterygii</taxon>
        <taxon>Teleostei</taxon>
        <taxon>Neoteleostei</taxon>
        <taxon>Acanthomorphata</taxon>
        <taxon>Ovalentaria</taxon>
        <taxon>Atherinomorphae</taxon>
        <taxon>Beloniformes</taxon>
        <taxon>Adrianichthyidae</taxon>
        <taxon>Oryziinae</taxon>
        <taxon>Oryzias</taxon>
    </lineage>
</organism>
<dbReference type="AlphaFoldDB" id="A0A3P9MJL5"/>
<evidence type="ECO:0000313" key="5">
    <source>
        <dbReference type="Proteomes" id="UP000265180"/>
    </source>
</evidence>
<reference evidence="4 5" key="2">
    <citation type="submission" date="2017-04" db="EMBL/GenBank/DDBJ databases">
        <title>CpG methylation of centromeres and impact of large insertions on vertebrate speciation.</title>
        <authorList>
            <person name="Ichikawa K."/>
            <person name="Yoshimura J."/>
            <person name="Morishita S."/>
        </authorList>
    </citation>
    <scope>NUCLEOTIDE SEQUENCE</scope>
    <source>
        <strain evidence="4 5">HNI</strain>
    </source>
</reference>
<keyword evidence="1" id="KW-1015">Disulfide bond</keyword>
<feature type="domain" description="C-type lectin" evidence="3">
    <location>
        <begin position="26"/>
        <end position="131"/>
    </location>
</feature>
<dbReference type="PANTHER" id="PTHR45784:SF3">
    <property type="entry name" value="C-TYPE LECTIN DOMAIN FAMILY 4 MEMBER K-LIKE-RELATED"/>
    <property type="match status" value="1"/>
</dbReference>
<sequence length="364" mass="42428">MKALLLFLLYAGLFEFRFARDRLQTFRSVNEQVTLEKAQKNCSSTNESLITLFDREHVDVGRNAPCRPYNTGFWVGLKEKENKNSTWSDGTELTFNKSSVTANKYQQICEALDNGQWMGFNCSERMFFMCNTDQGYVLIQSEKDWCQALQYCKKVHKGLATINSTEYNGLANKTSKGLTVWIGLMHDQWEWPNKDCSLFREWDKTLQEGSCVYLTTSNSYGISTEGCESEKCALCSKGKVRIKVIQDNSSWDEALTYCETMHSRLLWIEDESDQYAVSTWLNHSSFDTSTARSFWIGLRQSVLFGFWIWSDRMVNWSNWKNEKIPEKSPFNHCGVIDREDFTWRNEDCDQKLPFLCEEDIVDFN</sequence>
<dbReference type="SUPFAM" id="SSF56436">
    <property type="entry name" value="C-type lectin-like"/>
    <property type="match status" value="3"/>
</dbReference>
<evidence type="ECO:0000256" key="2">
    <source>
        <dbReference type="SAM" id="SignalP"/>
    </source>
</evidence>
<reference evidence="4" key="4">
    <citation type="submission" date="2025-09" db="UniProtKB">
        <authorList>
            <consortium name="Ensembl"/>
        </authorList>
    </citation>
    <scope>IDENTIFICATION</scope>
    <source>
        <strain evidence="4">HNI</strain>
    </source>
</reference>
<reference evidence="4" key="3">
    <citation type="submission" date="2025-08" db="UniProtKB">
        <authorList>
            <consortium name="Ensembl"/>
        </authorList>
    </citation>
    <scope>IDENTIFICATION</scope>
    <source>
        <strain evidence="4">HNI</strain>
    </source>
</reference>
<dbReference type="SMART" id="SM00034">
    <property type="entry name" value="CLECT"/>
    <property type="match status" value="3"/>
</dbReference>
<evidence type="ECO:0000259" key="3">
    <source>
        <dbReference type="PROSITE" id="PS50041"/>
    </source>
</evidence>
<evidence type="ECO:0000313" key="4">
    <source>
        <dbReference type="Ensembl" id="ENSORLP00020033164.1"/>
    </source>
</evidence>
<dbReference type="InterPro" id="IPR018378">
    <property type="entry name" value="C-type_lectin_CS"/>
</dbReference>
<feature type="chain" id="PRO_5018143358" evidence="2">
    <location>
        <begin position="20"/>
        <end position="364"/>
    </location>
</feature>
<dbReference type="PROSITE" id="PS00615">
    <property type="entry name" value="C_TYPE_LECTIN_1"/>
    <property type="match status" value="1"/>
</dbReference>
<reference key="1">
    <citation type="journal article" date="2007" name="Nature">
        <title>The medaka draft genome and insights into vertebrate genome evolution.</title>
        <authorList>
            <person name="Kasahara M."/>
            <person name="Naruse K."/>
            <person name="Sasaki S."/>
            <person name="Nakatani Y."/>
            <person name="Qu W."/>
            <person name="Ahsan B."/>
            <person name="Yamada T."/>
            <person name="Nagayasu Y."/>
            <person name="Doi K."/>
            <person name="Kasai Y."/>
            <person name="Jindo T."/>
            <person name="Kobayashi D."/>
            <person name="Shimada A."/>
            <person name="Toyoda A."/>
            <person name="Kuroki Y."/>
            <person name="Fujiyama A."/>
            <person name="Sasaki T."/>
            <person name="Shimizu A."/>
            <person name="Asakawa S."/>
            <person name="Shimizu N."/>
            <person name="Hashimoto S."/>
            <person name="Yang J."/>
            <person name="Lee Y."/>
            <person name="Matsushima K."/>
            <person name="Sugano S."/>
            <person name="Sakaizumi M."/>
            <person name="Narita T."/>
            <person name="Ohishi K."/>
            <person name="Haga S."/>
            <person name="Ohta F."/>
            <person name="Nomoto H."/>
            <person name="Nogata K."/>
            <person name="Morishita T."/>
            <person name="Endo T."/>
            <person name="Shin-I T."/>
            <person name="Takeda H."/>
            <person name="Morishita S."/>
            <person name="Kohara Y."/>
        </authorList>
    </citation>
    <scope>NUCLEOTIDE SEQUENCE [LARGE SCALE GENOMIC DNA]</scope>
    <source>
        <strain>Hd-rR</strain>
    </source>
</reference>
<dbReference type="Proteomes" id="UP000265180">
    <property type="component" value="Chromosome 23"/>
</dbReference>